<evidence type="ECO:0000313" key="2">
    <source>
        <dbReference type="EMBL" id="SOY29961.1"/>
    </source>
</evidence>
<feature type="transmembrane region" description="Helical" evidence="1">
    <location>
        <begin position="148"/>
        <end position="169"/>
    </location>
</feature>
<feature type="transmembrane region" description="Helical" evidence="1">
    <location>
        <begin position="327"/>
        <end position="348"/>
    </location>
</feature>
<dbReference type="RefSeq" id="WP_103240045.1">
    <property type="nucleotide sequence ID" value="NZ_JANJZD010000012.1"/>
</dbReference>
<keyword evidence="1" id="KW-1133">Transmembrane helix</keyword>
<proteinExistence type="predicted"/>
<evidence type="ECO:0000313" key="3">
    <source>
        <dbReference type="Proteomes" id="UP000236311"/>
    </source>
</evidence>
<feature type="transmembrane region" description="Helical" evidence="1">
    <location>
        <begin position="249"/>
        <end position="269"/>
    </location>
</feature>
<reference evidence="2 3" key="1">
    <citation type="submission" date="2018-01" db="EMBL/GenBank/DDBJ databases">
        <authorList>
            <person name="Gaut B.S."/>
            <person name="Morton B.R."/>
            <person name="Clegg M.T."/>
            <person name="Duvall M.R."/>
        </authorList>
    </citation>
    <scope>NUCLEOTIDE SEQUENCE [LARGE SCALE GENOMIC DNA]</scope>
    <source>
        <strain evidence="2">GP69</strain>
    </source>
</reference>
<accession>A0A2K4ZHM5</accession>
<keyword evidence="1" id="KW-0812">Transmembrane</keyword>
<feature type="transmembrane region" description="Helical" evidence="1">
    <location>
        <begin position="190"/>
        <end position="214"/>
    </location>
</feature>
<dbReference type="PANTHER" id="PTHR37305:SF1">
    <property type="entry name" value="MEMBRANE PROTEIN"/>
    <property type="match status" value="1"/>
</dbReference>
<dbReference type="OrthoDB" id="1700423at2"/>
<gene>
    <name evidence="2" type="ORF">AMURIS_02682</name>
</gene>
<evidence type="ECO:0000256" key="1">
    <source>
        <dbReference type="SAM" id="Phobius"/>
    </source>
</evidence>
<organism evidence="2 3">
    <name type="scientific">Acetatifactor muris</name>
    <dbReference type="NCBI Taxonomy" id="879566"/>
    <lineage>
        <taxon>Bacteria</taxon>
        <taxon>Bacillati</taxon>
        <taxon>Bacillota</taxon>
        <taxon>Clostridia</taxon>
        <taxon>Lachnospirales</taxon>
        <taxon>Lachnospiraceae</taxon>
        <taxon>Acetatifactor</taxon>
    </lineage>
</organism>
<protein>
    <submittedName>
        <fullName evidence="2">ABC-2 family transporter protein</fullName>
    </submittedName>
</protein>
<name>A0A2K4ZHM5_9FIRM</name>
<keyword evidence="1" id="KW-0472">Membrane</keyword>
<dbReference type="PANTHER" id="PTHR37305">
    <property type="entry name" value="INTEGRAL MEMBRANE PROTEIN-RELATED"/>
    <property type="match status" value="1"/>
</dbReference>
<dbReference type="AlphaFoldDB" id="A0A2K4ZHM5"/>
<dbReference type="Proteomes" id="UP000236311">
    <property type="component" value="Unassembled WGS sequence"/>
</dbReference>
<feature type="transmembrane region" description="Helical" evidence="1">
    <location>
        <begin position="20"/>
        <end position="37"/>
    </location>
</feature>
<sequence length="358" mass="39416">MKKLIQFELRKIFSKRLTQVTLIALLLLSFLLGFSAYQNMYAFDGKNREGTGRTAVEIDKSVAEKYEGILTDEKVQQMIAEFKPTQDLHGMNAVYLYQNSLQSALFRKFSDMNGNWNGLSVSDVFGNEEIKIGYTHGWLKTSENMVRIFIVLSLVVAIMTAPVFSGEYGGVDNIILTSKYGKTKCATAKIIGSILAALIVTIVVSAINLIYAFILYGNGGLDCSILFAPADFVEGYIPFNITCGTLLKYQILLAFTNTISITGITLVLSAVCKNQMVALVASAAIYLFPIMLPVTETSPLFKIITLLPLYHAQFVSLMSVEQISGNVLYALMAVPVALILMGIGVFISRRIFAKHQVS</sequence>
<dbReference type="EMBL" id="OFSM01000013">
    <property type="protein sequence ID" value="SOY29961.1"/>
    <property type="molecule type" value="Genomic_DNA"/>
</dbReference>
<keyword evidence="3" id="KW-1185">Reference proteome</keyword>